<dbReference type="EnsemblMetazoa" id="AARA000951-RA">
    <property type="protein sequence ID" value="AARA000951-PA"/>
    <property type="gene ID" value="AARA000951"/>
</dbReference>
<dbReference type="AlphaFoldDB" id="A0A182HI93"/>
<reference evidence="1" key="1">
    <citation type="submission" date="2022-08" db="UniProtKB">
        <authorList>
            <consortium name="EnsemblMetazoa"/>
        </authorList>
    </citation>
    <scope>IDENTIFICATION</scope>
    <source>
        <strain evidence="1">Dongola</strain>
    </source>
</reference>
<proteinExistence type="predicted"/>
<evidence type="ECO:0000313" key="1">
    <source>
        <dbReference type="EnsemblMetazoa" id="AARA000951-PA"/>
    </source>
</evidence>
<dbReference type="EMBL" id="APCN01008494">
    <property type="status" value="NOT_ANNOTATED_CDS"/>
    <property type="molecule type" value="Genomic_DNA"/>
</dbReference>
<protein>
    <submittedName>
        <fullName evidence="1">Uncharacterized protein</fullName>
    </submittedName>
</protein>
<keyword evidence="2" id="KW-1185">Reference proteome</keyword>
<dbReference type="VEuPathDB" id="VectorBase:AARA000951"/>
<accession>A0A182HI93</accession>
<dbReference type="Proteomes" id="UP000075840">
    <property type="component" value="Unassembled WGS sequence"/>
</dbReference>
<name>A0A182HI93_ANOAR</name>
<sequence>MNGAGGQYWYNGLGKCLQQRLSIKKMPRVKPMTVAIFCRAKKPDSLEQYLRPLVNDLNNLIDKGIAVGNNDTTVNIKLRAIIADSPARIH</sequence>
<evidence type="ECO:0000313" key="2">
    <source>
        <dbReference type="Proteomes" id="UP000075840"/>
    </source>
</evidence>
<organism evidence="1 2">
    <name type="scientific">Anopheles arabiensis</name>
    <name type="common">Mosquito</name>
    <dbReference type="NCBI Taxonomy" id="7173"/>
    <lineage>
        <taxon>Eukaryota</taxon>
        <taxon>Metazoa</taxon>
        <taxon>Ecdysozoa</taxon>
        <taxon>Arthropoda</taxon>
        <taxon>Hexapoda</taxon>
        <taxon>Insecta</taxon>
        <taxon>Pterygota</taxon>
        <taxon>Neoptera</taxon>
        <taxon>Endopterygota</taxon>
        <taxon>Diptera</taxon>
        <taxon>Nematocera</taxon>
        <taxon>Culicoidea</taxon>
        <taxon>Culicidae</taxon>
        <taxon>Anophelinae</taxon>
        <taxon>Anopheles</taxon>
    </lineage>
</organism>